<dbReference type="SUPFAM" id="SSF56436">
    <property type="entry name" value="C-type lectin-like"/>
    <property type="match status" value="1"/>
</dbReference>
<keyword evidence="1" id="KW-0812">Transmembrane</keyword>
<dbReference type="PANTHER" id="PTHR45784">
    <property type="entry name" value="C-TYPE LECTIN DOMAIN FAMILY 20 MEMBER A-RELATED"/>
    <property type="match status" value="1"/>
</dbReference>
<evidence type="ECO:0000313" key="3">
    <source>
        <dbReference type="Ensembl" id="ENSCCRP00010035280.1"/>
    </source>
</evidence>
<dbReference type="SMART" id="SM00034">
    <property type="entry name" value="CLECT"/>
    <property type="match status" value="1"/>
</dbReference>
<dbReference type="Gene3D" id="3.10.100.10">
    <property type="entry name" value="Mannose-Binding Protein A, subunit A"/>
    <property type="match status" value="1"/>
</dbReference>
<keyword evidence="4" id="KW-1185">Reference proteome</keyword>
<protein>
    <recommendedName>
        <fullName evidence="2">C-type lectin domain-containing protein</fullName>
    </recommendedName>
</protein>
<dbReference type="InterPro" id="IPR001304">
    <property type="entry name" value="C-type_lectin-like"/>
</dbReference>
<keyword evidence="1" id="KW-1133">Transmembrane helix</keyword>
<accession>A0A8C1JR85</accession>
<evidence type="ECO:0000313" key="4">
    <source>
        <dbReference type="Proteomes" id="UP000694427"/>
    </source>
</evidence>
<feature type="transmembrane region" description="Helical" evidence="1">
    <location>
        <begin position="7"/>
        <end position="34"/>
    </location>
</feature>
<organism evidence="3 4">
    <name type="scientific">Cyprinus carpio</name>
    <name type="common">Common carp</name>
    <dbReference type="NCBI Taxonomy" id="7962"/>
    <lineage>
        <taxon>Eukaryota</taxon>
        <taxon>Metazoa</taxon>
        <taxon>Chordata</taxon>
        <taxon>Craniata</taxon>
        <taxon>Vertebrata</taxon>
        <taxon>Euteleostomi</taxon>
        <taxon>Actinopterygii</taxon>
        <taxon>Neopterygii</taxon>
        <taxon>Teleostei</taxon>
        <taxon>Ostariophysi</taxon>
        <taxon>Cypriniformes</taxon>
        <taxon>Cyprinidae</taxon>
        <taxon>Cyprininae</taxon>
        <taxon>Cyprinus</taxon>
    </lineage>
</organism>
<dbReference type="Pfam" id="PF00059">
    <property type="entry name" value="Lectin_C"/>
    <property type="match status" value="1"/>
</dbReference>
<feature type="domain" description="C-type lectin" evidence="2">
    <location>
        <begin position="34"/>
        <end position="150"/>
    </location>
</feature>
<reference evidence="3" key="2">
    <citation type="submission" date="2025-09" db="UniProtKB">
        <authorList>
            <consortium name="Ensembl"/>
        </authorList>
    </citation>
    <scope>IDENTIFICATION</scope>
</reference>
<dbReference type="InterPro" id="IPR016186">
    <property type="entry name" value="C-type_lectin-like/link_sf"/>
</dbReference>
<name>A0A8C1JR85_CYPCA</name>
<dbReference type="Proteomes" id="UP000694427">
    <property type="component" value="Unplaced"/>
</dbReference>
<keyword evidence="1" id="KW-0472">Membrane</keyword>
<dbReference type="InterPro" id="IPR016187">
    <property type="entry name" value="CTDL_fold"/>
</dbReference>
<proteinExistence type="predicted"/>
<evidence type="ECO:0000256" key="1">
    <source>
        <dbReference type="SAM" id="Phobius"/>
    </source>
</evidence>
<dbReference type="AlphaFoldDB" id="A0A8C1JR85"/>
<sequence>GDRIVCVSLVLIIIIIIFLAAVYLNAVLSTGLFLKTSCYFVLIQEPKTWTEAQSYCKQYHWDLATIQSDEDRYKIQEVAAAAKFQNRAWMGLYDGLFVWRWSYQDQNLDYSNWASLEETTSRTQRMCGLIRNTGKWHVASCEEQKPFFCYKGKIFMGLC</sequence>
<dbReference type="PANTHER" id="PTHR45784:SF3">
    <property type="entry name" value="C-TYPE LECTIN DOMAIN FAMILY 4 MEMBER K-LIKE-RELATED"/>
    <property type="match status" value="1"/>
</dbReference>
<reference evidence="3" key="1">
    <citation type="submission" date="2025-08" db="UniProtKB">
        <authorList>
            <consortium name="Ensembl"/>
        </authorList>
    </citation>
    <scope>IDENTIFICATION</scope>
</reference>
<dbReference type="Ensembl" id="ENSCCRT00010038714.1">
    <property type="protein sequence ID" value="ENSCCRP00010035280.1"/>
    <property type="gene ID" value="ENSCCRG00010015048.1"/>
</dbReference>
<dbReference type="PROSITE" id="PS50041">
    <property type="entry name" value="C_TYPE_LECTIN_2"/>
    <property type="match status" value="1"/>
</dbReference>
<evidence type="ECO:0000259" key="2">
    <source>
        <dbReference type="PROSITE" id="PS50041"/>
    </source>
</evidence>